<evidence type="ECO:0000256" key="11">
    <source>
        <dbReference type="ARBA" id="ARBA00030962"/>
    </source>
</evidence>
<evidence type="ECO:0000256" key="5">
    <source>
        <dbReference type="ARBA" id="ARBA00022597"/>
    </source>
</evidence>
<name>A0A7L5AL74_9MICO</name>
<keyword evidence="5" id="KW-0762">Sugar transport</keyword>
<dbReference type="PANTHER" id="PTHR30181">
    <property type="entry name" value="MANNITOL PERMEASE IIC COMPONENT"/>
    <property type="match status" value="1"/>
</dbReference>
<sequence>MNENVLDQSQIVSAGSASTKEEAIREAGAILLEVGAVTDGYLAFMLEREAMTSTYMGNFLAIPHGTNEGKDTILRSALSFVRYAAPIDWDGNEVRFVVGIAGKEGGHMDILSKIAIIFSDEHEVQKLLDADSAATMLELLGDVNE</sequence>
<organism evidence="13 14">
    <name type="scientific">Marisediminicola antarctica</name>
    <dbReference type="NCBI Taxonomy" id="674079"/>
    <lineage>
        <taxon>Bacteria</taxon>
        <taxon>Bacillati</taxon>
        <taxon>Actinomycetota</taxon>
        <taxon>Actinomycetes</taxon>
        <taxon>Micrococcales</taxon>
        <taxon>Microbacteriaceae</taxon>
        <taxon>Marisediminicola</taxon>
    </lineage>
</organism>
<dbReference type="RefSeq" id="WP_161885424.1">
    <property type="nucleotide sequence ID" value="NZ_CP017146.1"/>
</dbReference>
<dbReference type="GO" id="GO:0016301">
    <property type="term" value="F:kinase activity"/>
    <property type="evidence" value="ECO:0007669"/>
    <property type="project" value="UniProtKB-KW"/>
</dbReference>
<dbReference type="AlphaFoldDB" id="A0A7L5AL74"/>
<dbReference type="PROSITE" id="PS51094">
    <property type="entry name" value="PTS_EIIA_TYPE_2"/>
    <property type="match status" value="1"/>
</dbReference>
<dbReference type="InterPro" id="IPR050893">
    <property type="entry name" value="Sugar_PTS"/>
</dbReference>
<evidence type="ECO:0000256" key="1">
    <source>
        <dbReference type="ARBA" id="ARBA00002434"/>
    </source>
</evidence>
<comment type="function">
    <text evidence="1">The phosphoenolpyruvate-dependent sugar phosphotransferase system (sugar PTS), a major carbohydrate active transport system, catalyzes the phosphorylation of incoming sugar substrates concomitantly with their translocation across the cell membrane. The enzyme II CmtAB PTS system is involved in D-mannitol transport.</text>
</comment>
<keyword evidence="8" id="KW-0418">Kinase</keyword>
<evidence type="ECO:0000313" key="14">
    <source>
        <dbReference type="Proteomes" id="UP000464507"/>
    </source>
</evidence>
<proteinExistence type="predicted"/>
<evidence type="ECO:0000256" key="7">
    <source>
        <dbReference type="ARBA" id="ARBA00022683"/>
    </source>
</evidence>
<keyword evidence="14" id="KW-1185">Reference proteome</keyword>
<dbReference type="Proteomes" id="UP000464507">
    <property type="component" value="Chromosome"/>
</dbReference>
<evidence type="ECO:0000256" key="2">
    <source>
        <dbReference type="ARBA" id="ARBA00014783"/>
    </source>
</evidence>
<dbReference type="PROSITE" id="PS00372">
    <property type="entry name" value="PTS_EIIA_TYPE_2_HIS"/>
    <property type="match status" value="1"/>
</dbReference>
<keyword evidence="6" id="KW-0808">Transferase</keyword>
<dbReference type="EMBL" id="CP017146">
    <property type="protein sequence ID" value="QHO69059.1"/>
    <property type="molecule type" value="Genomic_DNA"/>
</dbReference>
<evidence type="ECO:0000259" key="12">
    <source>
        <dbReference type="PROSITE" id="PS51094"/>
    </source>
</evidence>
<dbReference type="PANTHER" id="PTHR30181:SF2">
    <property type="entry name" value="PTS SYSTEM MANNITOL-SPECIFIC EIICBA COMPONENT"/>
    <property type="match status" value="1"/>
</dbReference>
<evidence type="ECO:0000256" key="9">
    <source>
        <dbReference type="ARBA" id="ARBA00029908"/>
    </source>
</evidence>
<reference evidence="13 14" key="1">
    <citation type="submission" date="2016-09" db="EMBL/GenBank/DDBJ databases">
        <title>Complete genome sequence of microbes from the polar regions.</title>
        <authorList>
            <person name="Liao L."/>
            <person name="Chen B."/>
        </authorList>
    </citation>
    <scope>NUCLEOTIDE SEQUENCE [LARGE SCALE GENOMIC DNA]</scope>
    <source>
        <strain evidence="13 14">ZS314</strain>
    </source>
</reference>
<dbReference type="KEGG" id="mant:BHD05_04775"/>
<dbReference type="SUPFAM" id="SSF55804">
    <property type="entry name" value="Phoshotransferase/anion transport protein"/>
    <property type="match status" value="1"/>
</dbReference>
<dbReference type="OrthoDB" id="1640042at2"/>
<evidence type="ECO:0000256" key="6">
    <source>
        <dbReference type="ARBA" id="ARBA00022679"/>
    </source>
</evidence>
<feature type="domain" description="PTS EIIA type-2" evidence="12">
    <location>
        <begin position="4"/>
        <end position="143"/>
    </location>
</feature>
<keyword evidence="3" id="KW-0813">Transport</keyword>
<dbReference type="GO" id="GO:0090563">
    <property type="term" value="F:protein-phosphocysteine-sugar phosphotransferase activity"/>
    <property type="evidence" value="ECO:0007669"/>
    <property type="project" value="TreeGrafter"/>
</dbReference>
<dbReference type="Gene3D" id="3.40.930.10">
    <property type="entry name" value="Mannitol-specific EII, Chain A"/>
    <property type="match status" value="1"/>
</dbReference>
<evidence type="ECO:0000313" key="13">
    <source>
        <dbReference type="EMBL" id="QHO69059.1"/>
    </source>
</evidence>
<keyword evidence="4" id="KW-0597">Phosphoprotein</keyword>
<protein>
    <recommendedName>
        <fullName evidence="2">Mannitol-specific phosphotransferase enzyme IIA component</fullName>
    </recommendedName>
    <alternativeName>
        <fullName evidence="10">EIIA</fullName>
    </alternativeName>
    <alternativeName>
        <fullName evidence="11">EIII</fullName>
    </alternativeName>
    <alternativeName>
        <fullName evidence="9">PTS system mannitol-specific EIIA component</fullName>
    </alternativeName>
</protein>
<accession>A0A7L5AL74</accession>
<evidence type="ECO:0000256" key="10">
    <source>
        <dbReference type="ARBA" id="ARBA00030956"/>
    </source>
</evidence>
<evidence type="ECO:0000256" key="8">
    <source>
        <dbReference type="ARBA" id="ARBA00022777"/>
    </source>
</evidence>
<dbReference type="InterPro" id="IPR016152">
    <property type="entry name" value="PTrfase/Anion_transptr"/>
</dbReference>
<keyword evidence="7" id="KW-0598">Phosphotransferase system</keyword>
<dbReference type="GO" id="GO:0009401">
    <property type="term" value="P:phosphoenolpyruvate-dependent sugar phosphotransferase system"/>
    <property type="evidence" value="ECO:0007669"/>
    <property type="project" value="UniProtKB-KW"/>
</dbReference>
<dbReference type="InterPro" id="IPR002178">
    <property type="entry name" value="PTS_EIIA_type-2_dom"/>
</dbReference>
<gene>
    <name evidence="13" type="ORF">BHD05_04775</name>
</gene>
<evidence type="ECO:0000256" key="4">
    <source>
        <dbReference type="ARBA" id="ARBA00022553"/>
    </source>
</evidence>
<dbReference type="GO" id="GO:0005886">
    <property type="term" value="C:plasma membrane"/>
    <property type="evidence" value="ECO:0007669"/>
    <property type="project" value="TreeGrafter"/>
</dbReference>
<dbReference type="Pfam" id="PF00359">
    <property type="entry name" value="PTS_EIIA_2"/>
    <property type="match status" value="1"/>
</dbReference>
<evidence type="ECO:0000256" key="3">
    <source>
        <dbReference type="ARBA" id="ARBA00022448"/>
    </source>
</evidence>
<dbReference type="CDD" id="cd00211">
    <property type="entry name" value="PTS_IIA_fru"/>
    <property type="match status" value="1"/>
</dbReference>